<dbReference type="SUPFAM" id="SSF47473">
    <property type="entry name" value="EF-hand"/>
    <property type="match status" value="1"/>
</dbReference>
<dbReference type="Gene3D" id="1.10.238.10">
    <property type="entry name" value="EF-hand"/>
    <property type="match status" value="1"/>
</dbReference>
<keyword evidence="6" id="KW-1185">Reference proteome</keyword>
<reference evidence="5" key="2">
    <citation type="submission" date="2023-06" db="EMBL/GenBank/DDBJ databases">
        <authorList>
            <person name="Ma L."/>
            <person name="Liu K.-W."/>
            <person name="Li Z."/>
            <person name="Hsiao Y.-Y."/>
            <person name="Qi Y."/>
            <person name="Fu T."/>
            <person name="Tang G."/>
            <person name="Zhang D."/>
            <person name="Sun W.-H."/>
            <person name="Liu D.-K."/>
            <person name="Li Y."/>
            <person name="Chen G.-Z."/>
            <person name="Liu X.-D."/>
            <person name="Liao X.-Y."/>
            <person name="Jiang Y.-T."/>
            <person name="Yu X."/>
            <person name="Hao Y."/>
            <person name="Huang J."/>
            <person name="Zhao X.-W."/>
            <person name="Ke S."/>
            <person name="Chen Y.-Y."/>
            <person name="Wu W.-L."/>
            <person name="Hsu J.-L."/>
            <person name="Lin Y.-F."/>
            <person name="Huang M.-D."/>
            <person name="Li C.-Y."/>
            <person name="Huang L."/>
            <person name="Wang Z.-W."/>
            <person name="Zhao X."/>
            <person name="Zhong W.-Y."/>
            <person name="Peng D.-H."/>
            <person name="Ahmad S."/>
            <person name="Lan S."/>
            <person name="Zhang J.-S."/>
            <person name="Tsai W.-C."/>
            <person name="Van De Peer Y."/>
            <person name="Liu Z.-J."/>
        </authorList>
    </citation>
    <scope>NUCLEOTIDE SEQUENCE</scope>
    <source>
        <strain evidence="5">CP</strain>
        <tissue evidence="5">Leaves</tissue>
    </source>
</reference>
<keyword evidence="2" id="KW-0677">Repeat</keyword>
<reference evidence="5" key="1">
    <citation type="journal article" date="2023" name="Nat. Commun.">
        <title>Diploid and tetraploid genomes of Acorus and the evolution of monocots.</title>
        <authorList>
            <person name="Ma L."/>
            <person name="Liu K.W."/>
            <person name="Li Z."/>
            <person name="Hsiao Y.Y."/>
            <person name="Qi Y."/>
            <person name="Fu T."/>
            <person name="Tang G.D."/>
            <person name="Zhang D."/>
            <person name="Sun W.H."/>
            <person name="Liu D.K."/>
            <person name="Li Y."/>
            <person name="Chen G.Z."/>
            <person name="Liu X.D."/>
            <person name="Liao X.Y."/>
            <person name="Jiang Y.T."/>
            <person name="Yu X."/>
            <person name="Hao Y."/>
            <person name="Huang J."/>
            <person name="Zhao X.W."/>
            <person name="Ke S."/>
            <person name="Chen Y.Y."/>
            <person name="Wu W.L."/>
            <person name="Hsu J.L."/>
            <person name="Lin Y.F."/>
            <person name="Huang M.D."/>
            <person name="Li C.Y."/>
            <person name="Huang L."/>
            <person name="Wang Z.W."/>
            <person name="Zhao X."/>
            <person name="Zhong W.Y."/>
            <person name="Peng D.H."/>
            <person name="Ahmad S."/>
            <person name="Lan S."/>
            <person name="Zhang J.S."/>
            <person name="Tsai W.C."/>
            <person name="Van de Peer Y."/>
            <person name="Liu Z.J."/>
        </authorList>
    </citation>
    <scope>NUCLEOTIDE SEQUENCE</scope>
    <source>
        <strain evidence="5">CP</strain>
    </source>
</reference>
<dbReference type="Pfam" id="PF00036">
    <property type="entry name" value="EF-hand_1"/>
    <property type="match status" value="1"/>
</dbReference>
<dbReference type="EMBL" id="JAUJYO010000012">
    <property type="protein sequence ID" value="KAK1301282.1"/>
    <property type="molecule type" value="Genomic_DNA"/>
</dbReference>
<dbReference type="PROSITE" id="PS50222">
    <property type="entry name" value="EF_HAND_2"/>
    <property type="match status" value="1"/>
</dbReference>
<dbReference type="Proteomes" id="UP001180020">
    <property type="component" value="Unassembled WGS sequence"/>
</dbReference>
<dbReference type="PROSITE" id="PS00018">
    <property type="entry name" value="EF_HAND_1"/>
    <property type="match status" value="2"/>
</dbReference>
<dbReference type="InterPro" id="IPR011992">
    <property type="entry name" value="EF-hand-dom_pair"/>
</dbReference>
<evidence type="ECO:0000256" key="3">
    <source>
        <dbReference type="ARBA" id="ARBA00022837"/>
    </source>
</evidence>
<gene>
    <name evidence="5" type="primary">CML18</name>
    <name evidence="5" type="ORF">QJS10_CPB12g01625</name>
</gene>
<organism evidence="5 6">
    <name type="scientific">Acorus calamus</name>
    <name type="common">Sweet flag</name>
    <dbReference type="NCBI Taxonomy" id="4465"/>
    <lineage>
        <taxon>Eukaryota</taxon>
        <taxon>Viridiplantae</taxon>
        <taxon>Streptophyta</taxon>
        <taxon>Embryophyta</taxon>
        <taxon>Tracheophyta</taxon>
        <taxon>Spermatophyta</taxon>
        <taxon>Magnoliopsida</taxon>
        <taxon>Liliopsida</taxon>
        <taxon>Acoraceae</taxon>
        <taxon>Acorus</taxon>
    </lineage>
</organism>
<dbReference type="PANTHER" id="PTHR10891">
    <property type="entry name" value="EF-HAND CALCIUM-BINDING DOMAIN CONTAINING PROTEIN"/>
    <property type="match status" value="1"/>
</dbReference>
<dbReference type="InterPro" id="IPR039647">
    <property type="entry name" value="EF_hand_pair_protein_CML-like"/>
</dbReference>
<proteinExistence type="predicted"/>
<keyword evidence="3" id="KW-0106">Calcium</keyword>
<comment type="caution">
    <text evidence="5">The sequence shown here is derived from an EMBL/GenBank/DDBJ whole genome shotgun (WGS) entry which is preliminary data.</text>
</comment>
<evidence type="ECO:0000256" key="1">
    <source>
        <dbReference type="ARBA" id="ARBA00022723"/>
    </source>
</evidence>
<accession>A0AAV9DM94</accession>
<evidence type="ECO:0000313" key="6">
    <source>
        <dbReference type="Proteomes" id="UP001180020"/>
    </source>
</evidence>
<evidence type="ECO:0000313" key="5">
    <source>
        <dbReference type="EMBL" id="KAK1301282.1"/>
    </source>
</evidence>
<sequence>MKEFMVQVKQLPPSMAIKQVKGGGGEITVEEFKELMKRYDTNGDGRISKEELRVFIRCVGGRFSGWKCGRGIRLADANGDGYIDESEIDNLVLFAQKSLGLKIVPY</sequence>
<feature type="domain" description="EF-hand" evidence="4">
    <location>
        <begin position="27"/>
        <end position="62"/>
    </location>
</feature>
<dbReference type="InterPro" id="IPR018247">
    <property type="entry name" value="EF_Hand_1_Ca_BS"/>
</dbReference>
<dbReference type="CDD" id="cd00051">
    <property type="entry name" value="EFh"/>
    <property type="match status" value="1"/>
</dbReference>
<dbReference type="AlphaFoldDB" id="A0AAV9DM94"/>
<evidence type="ECO:0000256" key="2">
    <source>
        <dbReference type="ARBA" id="ARBA00022737"/>
    </source>
</evidence>
<dbReference type="InterPro" id="IPR002048">
    <property type="entry name" value="EF_hand_dom"/>
</dbReference>
<evidence type="ECO:0000259" key="4">
    <source>
        <dbReference type="PROSITE" id="PS50222"/>
    </source>
</evidence>
<protein>
    <submittedName>
        <fullName evidence="5">Calcium-binding protein CML18</fullName>
    </submittedName>
</protein>
<dbReference type="Pfam" id="PF13202">
    <property type="entry name" value="EF-hand_5"/>
    <property type="match status" value="1"/>
</dbReference>
<name>A0AAV9DM94_ACOCL</name>
<dbReference type="GO" id="GO:0005509">
    <property type="term" value="F:calcium ion binding"/>
    <property type="evidence" value="ECO:0007669"/>
    <property type="project" value="InterPro"/>
</dbReference>
<keyword evidence="1" id="KW-0479">Metal-binding</keyword>
<dbReference type="SMART" id="SM00054">
    <property type="entry name" value="EFh"/>
    <property type="match status" value="2"/>
</dbReference>